<comment type="caution">
    <text evidence="2">The sequence shown here is derived from an EMBL/GenBank/DDBJ whole genome shotgun (WGS) entry which is preliminary data.</text>
</comment>
<sequence>MRRIAASEARRNWLLKLDEALLVGGAIIPEWCTLMIFEADTCFVAGADISTIIVATAAIETFLRSEANAKKSMRLVDLVRESDLPDELADEIGSLRKKRNRWVHLKSVNGDDNLNCYTDAYSEELENDAYRACRALREVIYLNQFL</sequence>
<gene>
    <name evidence="2" type="ORF">PXK24_01110</name>
</gene>
<evidence type="ECO:0000313" key="3">
    <source>
        <dbReference type="Proteomes" id="UP001218364"/>
    </source>
</evidence>
<dbReference type="Proteomes" id="UP001218364">
    <property type="component" value="Unassembled WGS sequence"/>
</dbReference>
<evidence type="ECO:0008006" key="4">
    <source>
        <dbReference type="Google" id="ProtNLM"/>
    </source>
</evidence>
<feature type="transmembrane region" description="Helical" evidence="1">
    <location>
        <begin position="20"/>
        <end position="37"/>
    </location>
</feature>
<feature type="transmembrane region" description="Helical" evidence="1">
    <location>
        <begin position="43"/>
        <end position="63"/>
    </location>
</feature>
<evidence type="ECO:0000313" key="2">
    <source>
        <dbReference type="EMBL" id="MDE4164274.1"/>
    </source>
</evidence>
<keyword evidence="1" id="KW-1133">Transmembrane helix</keyword>
<reference evidence="2 3" key="1">
    <citation type="submission" date="2023-02" db="EMBL/GenBank/DDBJ databases">
        <title>Population genomics of bacteria associated with diatom.</title>
        <authorList>
            <person name="Xie J."/>
            <person name="Wang H."/>
        </authorList>
    </citation>
    <scope>NUCLEOTIDE SEQUENCE [LARGE SCALE GENOMIC DNA]</scope>
    <source>
        <strain evidence="2 3">PT47_8</strain>
    </source>
</reference>
<keyword evidence="1" id="KW-0812">Transmembrane</keyword>
<dbReference type="EMBL" id="JARCJK010000001">
    <property type="protein sequence ID" value="MDE4164274.1"/>
    <property type="molecule type" value="Genomic_DNA"/>
</dbReference>
<evidence type="ECO:0000256" key="1">
    <source>
        <dbReference type="SAM" id="Phobius"/>
    </source>
</evidence>
<protein>
    <recommendedName>
        <fullName evidence="4">DUF4145 domain-containing protein</fullName>
    </recommendedName>
</protein>
<proteinExistence type="predicted"/>
<organism evidence="2 3">
    <name type="scientific">Phaeobacter gallaeciensis</name>
    <dbReference type="NCBI Taxonomy" id="60890"/>
    <lineage>
        <taxon>Bacteria</taxon>
        <taxon>Pseudomonadati</taxon>
        <taxon>Pseudomonadota</taxon>
        <taxon>Alphaproteobacteria</taxon>
        <taxon>Rhodobacterales</taxon>
        <taxon>Roseobacteraceae</taxon>
        <taxon>Phaeobacter</taxon>
    </lineage>
</organism>
<dbReference type="AlphaFoldDB" id="A0ABD4X5D9"/>
<name>A0ABD4X5D9_9RHOB</name>
<accession>A0ABD4X5D9</accession>
<keyword evidence="1" id="KW-0472">Membrane</keyword>
<dbReference type="RefSeq" id="WP_274839291.1">
    <property type="nucleotide sequence ID" value="NZ_JARCJF010000001.1"/>
</dbReference>